<feature type="region of interest" description="Disordered" evidence="1">
    <location>
        <begin position="28"/>
        <end position="97"/>
    </location>
</feature>
<dbReference type="PANTHER" id="PTHR33066:SF2">
    <property type="entry name" value="FILAGGRIN-2-LIKE"/>
    <property type="match status" value="1"/>
</dbReference>
<evidence type="ECO:0000313" key="3">
    <source>
        <dbReference type="Proteomes" id="UP000824782"/>
    </source>
</evidence>
<gene>
    <name evidence="2" type="ORF">GDO81_006982</name>
</gene>
<reference evidence="2" key="1">
    <citation type="thesis" date="2020" institute="ProQuest LLC" country="789 East Eisenhower Parkway, Ann Arbor, MI, USA">
        <title>Comparative Genomics and Chromosome Evolution.</title>
        <authorList>
            <person name="Mudd A.B."/>
        </authorList>
    </citation>
    <scope>NUCLEOTIDE SEQUENCE</scope>
    <source>
        <strain evidence="2">237g6f4</strain>
        <tissue evidence="2">Blood</tissue>
    </source>
</reference>
<sequence>MGSGHSRPSRSGSMAVLNQIPFLELPRTESCSRDFKSKCSKPEGKARKNLFRQHHHGRNESNSGLSQSSDDRPQRVVSKREHLFKSHTKMGTTSNRSFCHQQKYKSSSFLLSGSKYSGLPKGCLQPVLERTSNVCLSSYTSHSESCSKDQRRPSKGYTHCSLVAKE</sequence>
<protein>
    <submittedName>
        <fullName evidence="2">Uncharacterized protein</fullName>
    </submittedName>
</protein>
<proteinExistence type="predicted"/>
<feature type="compositionally biased region" description="Basic and acidic residues" evidence="1">
    <location>
        <begin position="69"/>
        <end position="84"/>
    </location>
</feature>
<dbReference type="Proteomes" id="UP000824782">
    <property type="component" value="Unassembled WGS sequence"/>
</dbReference>
<keyword evidence="3" id="KW-1185">Reference proteome</keyword>
<feature type="compositionally biased region" description="Basic residues" evidence="1">
    <location>
        <begin position="47"/>
        <end position="57"/>
    </location>
</feature>
<name>A0AAV7D287_ENGPU</name>
<evidence type="ECO:0000256" key="1">
    <source>
        <dbReference type="SAM" id="MobiDB-lite"/>
    </source>
</evidence>
<comment type="caution">
    <text evidence="2">The sequence shown here is derived from an EMBL/GenBank/DDBJ whole genome shotgun (WGS) entry which is preliminary data.</text>
</comment>
<dbReference type="EMBL" id="WNYA01000002">
    <property type="protein sequence ID" value="KAG8590946.1"/>
    <property type="molecule type" value="Genomic_DNA"/>
</dbReference>
<evidence type="ECO:0000313" key="2">
    <source>
        <dbReference type="EMBL" id="KAG8590946.1"/>
    </source>
</evidence>
<dbReference type="AlphaFoldDB" id="A0AAV7D287"/>
<dbReference type="PANTHER" id="PTHR33066">
    <property type="entry name" value="INTEGRASE_SAM-LIKE_N DOMAIN-CONTAINING PROTEIN"/>
    <property type="match status" value="1"/>
</dbReference>
<feature type="compositionally biased region" description="Basic and acidic residues" evidence="1">
    <location>
        <begin position="28"/>
        <end position="46"/>
    </location>
</feature>
<accession>A0AAV7D287</accession>
<organism evidence="2 3">
    <name type="scientific">Engystomops pustulosus</name>
    <name type="common">Tungara frog</name>
    <name type="synonym">Physalaemus pustulosus</name>
    <dbReference type="NCBI Taxonomy" id="76066"/>
    <lineage>
        <taxon>Eukaryota</taxon>
        <taxon>Metazoa</taxon>
        <taxon>Chordata</taxon>
        <taxon>Craniata</taxon>
        <taxon>Vertebrata</taxon>
        <taxon>Euteleostomi</taxon>
        <taxon>Amphibia</taxon>
        <taxon>Batrachia</taxon>
        <taxon>Anura</taxon>
        <taxon>Neobatrachia</taxon>
        <taxon>Hyloidea</taxon>
        <taxon>Leptodactylidae</taxon>
        <taxon>Leiuperinae</taxon>
        <taxon>Engystomops</taxon>
    </lineage>
</organism>
<feature type="region of interest" description="Disordered" evidence="1">
    <location>
        <begin position="139"/>
        <end position="166"/>
    </location>
</feature>